<dbReference type="PANTHER" id="PTHR20861">
    <property type="entry name" value="HOMOSERINE/4-DIPHOSPHOCYTIDYL-2-C-METHYL-D-ERYTHRITOL KINASE"/>
    <property type="match status" value="1"/>
</dbReference>
<evidence type="ECO:0000313" key="15">
    <source>
        <dbReference type="EMBL" id="KPH56418.1"/>
    </source>
</evidence>
<evidence type="ECO:0000256" key="10">
    <source>
        <dbReference type="ARBA" id="ARBA00022840"/>
    </source>
</evidence>
<keyword evidence="5 12" id="KW-0028">Amino-acid biosynthesis</keyword>
<dbReference type="AlphaFoldDB" id="A0A0N0LTW3"/>
<keyword evidence="6 12" id="KW-0808">Transferase</keyword>
<evidence type="ECO:0000256" key="9">
    <source>
        <dbReference type="ARBA" id="ARBA00022777"/>
    </source>
</evidence>
<gene>
    <name evidence="12" type="primary">thrB</name>
    <name evidence="15" type="ORF">HPU229334_01450</name>
</gene>
<keyword evidence="12" id="KW-0963">Cytoplasm</keyword>
<accession>A0A0N0LTW3</accession>
<organism evidence="15 16">
    <name type="scientific">Helicobacter pullorum</name>
    <dbReference type="NCBI Taxonomy" id="35818"/>
    <lineage>
        <taxon>Bacteria</taxon>
        <taxon>Pseudomonadati</taxon>
        <taxon>Campylobacterota</taxon>
        <taxon>Epsilonproteobacteria</taxon>
        <taxon>Campylobacterales</taxon>
        <taxon>Helicobacteraceae</taxon>
        <taxon>Helicobacter</taxon>
    </lineage>
</organism>
<evidence type="ECO:0000259" key="14">
    <source>
        <dbReference type="Pfam" id="PF08544"/>
    </source>
</evidence>
<evidence type="ECO:0000256" key="1">
    <source>
        <dbReference type="ARBA" id="ARBA00005015"/>
    </source>
</evidence>
<keyword evidence="9 12" id="KW-0418">Kinase</keyword>
<dbReference type="RefSeq" id="WP_054197586.1">
    <property type="nucleotide sequence ID" value="NZ_JNOC01000015.1"/>
</dbReference>
<sequence>MLLRVPATSANLGPGFDSLGLALELYNYFSLKPSKFTSIQIHGEGAKNPKLRIDNVFVRIFNEQLKKLIGKTLPFKFTFENSIPISRGLGSSSAVIIGAISAAFKVAQIPIDKQKIINIALHYESHPDNITPACMGGFNACMLSRNQVRFLKKTLPDSIQAVIVIPNQSISTHLSRKTLPQKYSQKDAIFNLSHSTLLASAFFEEKWDLLREASMDKFHQFFRMKQIPILFEVQKTALNNGALMSTLSGSGSTFFNLCYKEDSANLCEVLTNKFPKLKVLTLKFDNFGMVFDDEFKL</sequence>
<protein>
    <recommendedName>
        <fullName evidence="4 12">Homoserine kinase</fullName>
        <shortName evidence="12">HK</shortName>
        <shortName evidence="12">HSK</shortName>
        <ecNumber evidence="3 12">2.7.1.39</ecNumber>
    </recommendedName>
</protein>
<dbReference type="SUPFAM" id="SSF55060">
    <property type="entry name" value="GHMP Kinase, C-terminal domain"/>
    <property type="match status" value="1"/>
</dbReference>
<keyword evidence="10 12" id="KW-0067">ATP-binding</keyword>
<dbReference type="PROSITE" id="PS00627">
    <property type="entry name" value="GHMP_KINASES_ATP"/>
    <property type="match status" value="1"/>
</dbReference>
<dbReference type="Gene3D" id="3.30.230.10">
    <property type="match status" value="1"/>
</dbReference>
<dbReference type="HAMAP" id="MF_00384">
    <property type="entry name" value="Homoser_kinase"/>
    <property type="match status" value="1"/>
</dbReference>
<reference evidence="15 16" key="1">
    <citation type="submission" date="2014-06" db="EMBL/GenBank/DDBJ databases">
        <title>Helicobacter pullorum isolates in fresh chicken meat - phenotypic and genotypic features.</title>
        <authorList>
            <person name="Borges V."/>
            <person name="Santos A."/>
            <person name="Correia C.B."/>
            <person name="Saraiva M."/>
            <person name="Menard A."/>
            <person name="Vieira L."/>
            <person name="Sampaio D.A."/>
            <person name="Gomes J.P."/>
            <person name="Oleastro M."/>
        </authorList>
    </citation>
    <scope>NUCLEOTIDE SEQUENCE [LARGE SCALE GENOMIC DNA]</scope>
    <source>
        <strain evidence="15 16">229334/12</strain>
    </source>
</reference>
<evidence type="ECO:0000256" key="4">
    <source>
        <dbReference type="ARBA" id="ARBA00017858"/>
    </source>
</evidence>
<evidence type="ECO:0000256" key="8">
    <source>
        <dbReference type="ARBA" id="ARBA00022741"/>
    </source>
</evidence>
<dbReference type="GO" id="GO:0009088">
    <property type="term" value="P:threonine biosynthetic process"/>
    <property type="evidence" value="ECO:0007669"/>
    <property type="project" value="UniProtKB-UniRule"/>
</dbReference>
<dbReference type="PIRSF" id="PIRSF000676">
    <property type="entry name" value="Homoser_kin"/>
    <property type="match status" value="1"/>
</dbReference>
<dbReference type="InterPro" id="IPR013750">
    <property type="entry name" value="GHMP_kinase_C_dom"/>
</dbReference>
<dbReference type="InterPro" id="IPR006204">
    <property type="entry name" value="GHMP_kinase_N_dom"/>
</dbReference>
<dbReference type="Pfam" id="PF00288">
    <property type="entry name" value="GHMP_kinases_N"/>
    <property type="match status" value="1"/>
</dbReference>
<feature type="domain" description="GHMP kinase C-terminal" evidence="14">
    <location>
        <begin position="199"/>
        <end position="275"/>
    </location>
</feature>
<evidence type="ECO:0000256" key="7">
    <source>
        <dbReference type="ARBA" id="ARBA00022697"/>
    </source>
</evidence>
<evidence type="ECO:0000256" key="2">
    <source>
        <dbReference type="ARBA" id="ARBA00007370"/>
    </source>
</evidence>
<evidence type="ECO:0000256" key="11">
    <source>
        <dbReference type="ARBA" id="ARBA00049375"/>
    </source>
</evidence>
<dbReference type="EMBL" id="JNOC01000015">
    <property type="protein sequence ID" value="KPH56418.1"/>
    <property type="molecule type" value="Genomic_DNA"/>
</dbReference>
<dbReference type="GO" id="GO:0005524">
    <property type="term" value="F:ATP binding"/>
    <property type="evidence" value="ECO:0007669"/>
    <property type="project" value="UniProtKB-UniRule"/>
</dbReference>
<dbReference type="STRING" id="35818.HPU229336_04555"/>
<name>A0A0N0LTW3_9HELI</name>
<evidence type="ECO:0000259" key="13">
    <source>
        <dbReference type="Pfam" id="PF00288"/>
    </source>
</evidence>
<dbReference type="Proteomes" id="UP000037997">
    <property type="component" value="Unassembled WGS sequence"/>
</dbReference>
<dbReference type="PATRIC" id="fig|35818.11.peg.284"/>
<dbReference type="GO" id="GO:0005737">
    <property type="term" value="C:cytoplasm"/>
    <property type="evidence" value="ECO:0007669"/>
    <property type="project" value="UniProtKB-SubCell"/>
</dbReference>
<evidence type="ECO:0000256" key="12">
    <source>
        <dbReference type="HAMAP-Rule" id="MF_00384"/>
    </source>
</evidence>
<evidence type="ECO:0000256" key="3">
    <source>
        <dbReference type="ARBA" id="ARBA00012078"/>
    </source>
</evidence>
<dbReference type="PANTHER" id="PTHR20861:SF1">
    <property type="entry name" value="HOMOSERINE KINASE"/>
    <property type="match status" value="1"/>
</dbReference>
<comment type="caution">
    <text evidence="15">The sequence shown here is derived from an EMBL/GenBank/DDBJ whole genome shotgun (WGS) entry which is preliminary data.</text>
</comment>
<dbReference type="Gene3D" id="3.30.70.890">
    <property type="entry name" value="GHMP kinase, C-terminal domain"/>
    <property type="match status" value="1"/>
</dbReference>
<dbReference type="GO" id="GO:0004413">
    <property type="term" value="F:homoserine kinase activity"/>
    <property type="evidence" value="ECO:0007669"/>
    <property type="project" value="UniProtKB-UniRule"/>
</dbReference>
<dbReference type="PRINTS" id="PR00958">
    <property type="entry name" value="HOMSERKINASE"/>
</dbReference>
<comment type="catalytic activity">
    <reaction evidence="11 12">
        <text>L-homoserine + ATP = O-phospho-L-homoserine + ADP + H(+)</text>
        <dbReference type="Rhea" id="RHEA:13985"/>
        <dbReference type="ChEBI" id="CHEBI:15378"/>
        <dbReference type="ChEBI" id="CHEBI:30616"/>
        <dbReference type="ChEBI" id="CHEBI:57476"/>
        <dbReference type="ChEBI" id="CHEBI:57590"/>
        <dbReference type="ChEBI" id="CHEBI:456216"/>
        <dbReference type="EC" id="2.7.1.39"/>
    </reaction>
</comment>
<dbReference type="InterPro" id="IPR020568">
    <property type="entry name" value="Ribosomal_Su5_D2-typ_SF"/>
</dbReference>
<evidence type="ECO:0000256" key="6">
    <source>
        <dbReference type="ARBA" id="ARBA00022679"/>
    </source>
</evidence>
<comment type="subcellular location">
    <subcellularLocation>
        <location evidence="12">Cytoplasm</location>
    </subcellularLocation>
</comment>
<dbReference type="NCBIfam" id="TIGR00191">
    <property type="entry name" value="thrB"/>
    <property type="match status" value="1"/>
</dbReference>
<feature type="binding site" evidence="12">
    <location>
        <begin position="84"/>
        <end position="94"/>
    </location>
    <ligand>
        <name>ATP</name>
        <dbReference type="ChEBI" id="CHEBI:30616"/>
    </ligand>
</feature>
<evidence type="ECO:0000256" key="5">
    <source>
        <dbReference type="ARBA" id="ARBA00022605"/>
    </source>
</evidence>
<evidence type="ECO:0000313" key="16">
    <source>
        <dbReference type="Proteomes" id="UP000037997"/>
    </source>
</evidence>
<dbReference type="EC" id="2.7.1.39" evidence="3 12"/>
<feature type="domain" description="GHMP kinase N-terminal" evidence="13">
    <location>
        <begin position="64"/>
        <end position="137"/>
    </location>
</feature>
<comment type="similarity">
    <text evidence="2 12">Belongs to the GHMP kinase family. Homoserine kinase subfamily.</text>
</comment>
<keyword evidence="7 12" id="KW-0791">Threonine biosynthesis</keyword>
<dbReference type="InterPro" id="IPR014721">
    <property type="entry name" value="Ribsml_uS5_D2-typ_fold_subgr"/>
</dbReference>
<comment type="function">
    <text evidence="12">Catalyzes the ATP-dependent phosphorylation of L-homoserine to L-homoserine phosphate.</text>
</comment>
<dbReference type="InterPro" id="IPR006203">
    <property type="entry name" value="GHMP_knse_ATP-bd_CS"/>
</dbReference>
<dbReference type="InterPro" id="IPR036554">
    <property type="entry name" value="GHMP_kinase_C_sf"/>
</dbReference>
<dbReference type="SUPFAM" id="SSF54211">
    <property type="entry name" value="Ribosomal protein S5 domain 2-like"/>
    <property type="match status" value="1"/>
</dbReference>
<comment type="pathway">
    <text evidence="1 12">Amino-acid biosynthesis; L-threonine biosynthesis; L-threonine from L-aspartate: step 4/5.</text>
</comment>
<dbReference type="Pfam" id="PF08544">
    <property type="entry name" value="GHMP_kinases_C"/>
    <property type="match status" value="1"/>
</dbReference>
<dbReference type="InterPro" id="IPR000870">
    <property type="entry name" value="Homoserine_kinase"/>
</dbReference>
<proteinExistence type="inferred from homology"/>
<keyword evidence="8 12" id="KW-0547">Nucleotide-binding</keyword>
<dbReference type="UniPathway" id="UPA00050">
    <property type="reaction ID" value="UER00064"/>
</dbReference>